<name>B1YEP0_EXIS2</name>
<feature type="domain" description="Cas12f1-like TNB" evidence="9">
    <location>
        <begin position="295"/>
        <end position="361"/>
    </location>
</feature>
<feature type="domain" description="Transposase putative helix-turn-helix" evidence="10">
    <location>
        <begin position="1"/>
        <end position="46"/>
    </location>
</feature>
<dbReference type="NCBIfam" id="NF038281">
    <property type="entry name" value="IS200_TnpB"/>
    <property type="match status" value="1"/>
</dbReference>
<evidence type="ECO:0000259" key="9">
    <source>
        <dbReference type="Pfam" id="PF07282"/>
    </source>
</evidence>
<dbReference type="EMBL" id="CP001022">
    <property type="protein sequence ID" value="ACB62208.1"/>
    <property type="molecule type" value="Genomic_DNA"/>
</dbReference>
<dbReference type="PANTHER" id="PTHR30405:SF25">
    <property type="entry name" value="RNA-GUIDED DNA ENDONUCLEASE INSQ-RELATED"/>
    <property type="match status" value="1"/>
</dbReference>
<evidence type="ECO:0000256" key="1">
    <source>
        <dbReference type="ARBA" id="ARBA00008761"/>
    </source>
</evidence>
<dbReference type="PANTHER" id="PTHR30405">
    <property type="entry name" value="TRANSPOSASE"/>
    <property type="match status" value="1"/>
</dbReference>
<evidence type="ECO:0000256" key="4">
    <source>
        <dbReference type="ARBA" id="ARBA00022723"/>
    </source>
</evidence>
<dbReference type="Pfam" id="PF12323">
    <property type="entry name" value="HTH_OrfB_IS605"/>
    <property type="match status" value="1"/>
</dbReference>
<dbReference type="STRING" id="262543.Exig_2761"/>
<accession>B1YEP0</accession>
<protein>
    <submittedName>
        <fullName evidence="11">Transposase, IS605 OrfB family</fullName>
        <ecNumber evidence="11">2.1.1.37</ecNumber>
    </submittedName>
</protein>
<dbReference type="InterPro" id="IPR053522">
    <property type="entry name" value="RNA-guided_endonuclease_TnpB"/>
</dbReference>
<dbReference type="Proteomes" id="UP000001681">
    <property type="component" value="Chromosome"/>
</dbReference>
<comment type="similarity">
    <text evidence="1">In the C-terminal section; belongs to the transposase 35 family.</text>
</comment>
<feature type="domain" description="Probable transposase IS891/IS1136/IS1341" evidence="8">
    <location>
        <begin position="166"/>
        <end position="283"/>
    </location>
</feature>
<keyword evidence="7" id="KW-0233">DNA recombination</keyword>
<dbReference type="GO" id="GO:0006310">
    <property type="term" value="P:DNA recombination"/>
    <property type="evidence" value="ECO:0007669"/>
    <property type="project" value="UniProtKB-KW"/>
</dbReference>
<dbReference type="InterPro" id="IPR010095">
    <property type="entry name" value="Cas12f1-like_TNB"/>
</dbReference>
<evidence type="ECO:0000256" key="3">
    <source>
        <dbReference type="ARBA" id="ARBA00022578"/>
    </source>
</evidence>
<reference evidence="11 12" key="1">
    <citation type="journal article" date="2006" name="Extremophiles">
        <title>Characterization of Exiguobacterium isolates from the Siberian permafrost. Description of Exiguobacterium sibiricum sp. nov.</title>
        <authorList>
            <person name="Rodrigues D.F."/>
            <person name="Goris J."/>
            <person name="Vishnivetskaya T."/>
            <person name="Gilichinsky D."/>
            <person name="Thomashow M.F."/>
            <person name="Tiedje J.M."/>
        </authorList>
    </citation>
    <scope>NUCLEOTIDE SEQUENCE [LARGE SCALE GENOMIC DNA]</scope>
    <source>
        <strain evidence="12">DSM 17290 / CIP 109462 / JCM 13490 / 255-15</strain>
    </source>
</reference>
<keyword evidence="4" id="KW-0479">Metal-binding</keyword>
<dbReference type="eggNOG" id="COG0675">
    <property type="taxonomic scope" value="Bacteria"/>
</dbReference>
<keyword evidence="12" id="KW-1185">Reference proteome</keyword>
<dbReference type="GO" id="GO:0032196">
    <property type="term" value="P:transposition"/>
    <property type="evidence" value="ECO:0007669"/>
    <property type="project" value="UniProtKB-KW"/>
</dbReference>
<dbReference type="GO" id="GO:0003677">
    <property type="term" value="F:DNA binding"/>
    <property type="evidence" value="ECO:0007669"/>
    <property type="project" value="UniProtKB-KW"/>
</dbReference>
<keyword evidence="11" id="KW-0489">Methyltransferase</keyword>
<keyword evidence="3" id="KW-0815">Transposition</keyword>
<keyword evidence="11" id="KW-0808">Transferase</keyword>
<dbReference type="InterPro" id="IPR021027">
    <property type="entry name" value="Transposase_put_HTH"/>
</dbReference>
<dbReference type="Pfam" id="PF07282">
    <property type="entry name" value="Cas12f1-like_TNB"/>
    <property type="match status" value="1"/>
</dbReference>
<dbReference type="GO" id="GO:0003886">
    <property type="term" value="F:DNA (cytosine-5-)-methyltransferase activity"/>
    <property type="evidence" value="ECO:0007669"/>
    <property type="project" value="UniProtKB-EC"/>
</dbReference>
<dbReference type="NCBIfam" id="NF040570">
    <property type="entry name" value="guided_TnpB"/>
    <property type="match status" value="1"/>
</dbReference>
<evidence type="ECO:0000313" key="12">
    <source>
        <dbReference type="Proteomes" id="UP000001681"/>
    </source>
</evidence>
<dbReference type="HOGENOM" id="CLU_032903_0_0_9"/>
<keyword evidence="5" id="KW-0862">Zinc</keyword>
<evidence type="ECO:0000259" key="10">
    <source>
        <dbReference type="Pfam" id="PF12323"/>
    </source>
</evidence>
<sequence>MIALLKAYKFRLYPTKPQQEYFVKTFGCVRFVYNKMLEERIRLYEDSKLNPNAKQKLPTPAKYKPEFPFLKEVDSLSLSNAQMDLNKAYNNFFRDPSVGFPKFKSKHNARASYTTNNLKGSIRIEDRKVKLPKIGFVKLKQHRPFDGVIKSATVSMTKTSRFFISILVDQSEEQWVPAKNKVGIDLGLEHFAIMTNDEWTSEKVANPRFLRKSEEKIKRAQRALSRKKKGSKNRDKARIILAKKHEKIVNQRQGFLHKLSKRMVDDNQVIVVETLKSKNMMKNHTIAKSIGDVSWYEFVRQLAYKCIFYGRTLIKADQWYASTQICSSCGTKGEKKTLDMREWTCTCGAHHDRDINASINLLLLAD</sequence>
<dbReference type="InterPro" id="IPR051399">
    <property type="entry name" value="RNA-guided_DNA_endo/Transpos"/>
</dbReference>
<evidence type="ECO:0000256" key="6">
    <source>
        <dbReference type="ARBA" id="ARBA00023125"/>
    </source>
</evidence>
<dbReference type="EC" id="2.1.1.37" evidence="11"/>
<evidence type="ECO:0000313" key="11">
    <source>
        <dbReference type="EMBL" id="ACB62208.1"/>
    </source>
</evidence>
<dbReference type="AlphaFoldDB" id="B1YEP0"/>
<evidence type="ECO:0000256" key="7">
    <source>
        <dbReference type="ARBA" id="ARBA00023172"/>
    </source>
</evidence>
<gene>
    <name evidence="11" type="ordered locus">Exig_2761</name>
</gene>
<dbReference type="Pfam" id="PF01385">
    <property type="entry name" value="OrfB_IS605"/>
    <property type="match status" value="1"/>
</dbReference>
<dbReference type="GO" id="GO:0032259">
    <property type="term" value="P:methylation"/>
    <property type="evidence" value="ECO:0007669"/>
    <property type="project" value="UniProtKB-KW"/>
</dbReference>
<evidence type="ECO:0000259" key="8">
    <source>
        <dbReference type="Pfam" id="PF01385"/>
    </source>
</evidence>
<evidence type="ECO:0000256" key="2">
    <source>
        <dbReference type="ARBA" id="ARBA00011044"/>
    </source>
</evidence>
<reference evidence="11 12" key="2">
    <citation type="journal article" date="2008" name="BMC Genomics">
        <title>Architecture of thermal adaptation in an Exiguobacterium sibiricum strain isolated from 3 million year old permafrost: a genome and transcriptome approach.</title>
        <authorList>
            <person name="Rodrigues D.F."/>
            <person name="Ivanova N."/>
            <person name="He Z."/>
            <person name="Huebner M."/>
            <person name="Zhou J."/>
            <person name="Tiedje J.M."/>
        </authorList>
    </citation>
    <scope>NUCLEOTIDE SEQUENCE [LARGE SCALE GENOMIC DNA]</scope>
    <source>
        <strain evidence="12">DSM 17290 / CIP 109462 / JCM 13490 / 255-15</strain>
    </source>
</reference>
<organism evidence="11 12">
    <name type="scientific">Exiguobacterium sibiricum (strain DSM 17290 / CCUG 55495 / CIP 109462 / JCM 13490 / 255-15)</name>
    <dbReference type="NCBI Taxonomy" id="262543"/>
    <lineage>
        <taxon>Bacteria</taxon>
        <taxon>Bacillati</taxon>
        <taxon>Bacillota</taxon>
        <taxon>Bacilli</taxon>
        <taxon>Bacillales</taxon>
        <taxon>Bacillales Family XII. Incertae Sedis</taxon>
        <taxon>Exiguobacterium</taxon>
    </lineage>
</organism>
<evidence type="ECO:0000256" key="5">
    <source>
        <dbReference type="ARBA" id="ARBA00022833"/>
    </source>
</evidence>
<proteinExistence type="inferred from homology"/>
<dbReference type="NCBIfam" id="TIGR01766">
    <property type="entry name" value="IS200/IS605 family accessory protein TnpB-like domain"/>
    <property type="match status" value="1"/>
</dbReference>
<keyword evidence="6" id="KW-0238">DNA-binding</keyword>
<dbReference type="KEGG" id="esi:Exig_2761"/>
<dbReference type="GO" id="GO:0046872">
    <property type="term" value="F:metal ion binding"/>
    <property type="evidence" value="ECO:0007669"/>
    <property type="project" value="UniProtKB-KW"/>
</dbReference>
<reference evidence="12" key="3">
    <citation type="submission" date="2008-04" db="EMBL/GenBank/DDBJ databases">
        <title>Complete sequence of chromosome of Exiguobacterium sibiricum 255-15.</title>
        <authorList>
            <consortium name="US DOE Joint Genome Institute"/>
            <person name="Copeland A."/>
            <person name="Lucas S."/>
            <person name="Lapidus A."/>
            <person name="Glavina del Rio T."/>
            <person name="Dalin E."/>
            <person name="Tice H."/>
            <person name="Bruce D."/>
            <person name="Goodwin L."/>
            <person name="Pitluck S."/>
            <person name="Kiss H."/>
            <person name="Chertkov O."/>
            <person name="Monk C."/>
            <person name="Brettin T."/>
            <person name="Detter J.C."/>
            <person name="Han C."/>
            <person name="Kuske C.R."/>
            <person name="Schmutz J."/>
            <person name="Larimer F."/>
            <person name="Land M."/>
            <person name="Hauser L."/>
            <person name="Kyrpides N."/>
            <person name="Mikhailova N."/>
            <person name="Vishnivetskaya T."/>
            <person name="Rodrigues D.F."/>
            <person name="Gilichinsky D."/>
            <person name="Tiedje J."/>
            <person name="Richardson P."/>
        </authorList>
    </citation>
    <scope>NUCLEOTIDE SEQUENCE [LARGE SCALE GENOMIC DNA]</scope>
    <source>
        <strain evidence="12">DSM 17290 / CIP 109462 / JCM 13490 / 255-15</strain>
    </source>
</reference>
<comment type="similarity">
    <text evidence="2">In the N-terminal section; belongs to the transposase 2 family.</text>
</comment>
<dbReference type="InterPro" id="IPR001959">
    <property type="entry name" value="Transposase"/>
</dbReference>